<feature type="compositionally biased region" description="Low complexity" evidence="1">
    <location>
        <begin position="16"/>
        <end position="28"/>
    </location>
</feature>
<evidence type="ECO:0000313" key="2">
    <source>
        <dbReference type="EMBL" id="KAG0310266.1"/>
    </source>
</evidence>
<comment type="caution">
    <text evidence="2">The sequence shown here is derived from an EMBL/GenBank/DDBJ whole genome shotgun (WGS) entry which is preliminary data.</text>
</comment>
<proteinExistence type="predicted"/>
<sequence>LAIDRSSLYIDSNAINTNPTTTTTTAITDAGSNKVGAHYTKHNSSETSSFQPTVRDSTNDR</sequence>
<evidence type="ECO:0000256" key="1">
    <source>
        <dbReference type="SAM" id="MobiDB-lite"/>
    </source>
</evidence>
<accession>A0A9P6R3A8</accession>
<gene>
    <name evidence="2" type="ORF">BGZ99_000553</name>
</gene>
<evidence type="ECO:0000313" key="3">
    <source>
        <dbReference type="Proteomes" id="UP000738325"/>
    </source>
</evidence>
<feature type="non-terminal residue" evidence="2">
    <location>
        <position position="1"/>
    </location>
</feature>
<protein>
    <submittedName>
        <fullName evidence="2">Uncharacterized protein</fullName>
    </submittedName>
</protein>
<keyword evidence="3" id="KW-1185">Reference proteome</keyword>
<reference evidence="2" key="1">
    <citation type="journal article" date="2020" name="Fungal Divers.">
        <title>Resolving the Mortierellaceae phylogeny through synthesis of multi-gene phylogenetics and phylogenomics.</title>
        <authorList>
            <person name="Vandepol N."/>
            <person name="Liber J."/>
            <person name="Desiro A."/>
            <person name="Na H."/>
            <person name="Kennedy M."/>
            <person name="Barry K."/>
            <person name="Grigoriev I.V."/>
            <person name="Miller A.N."/>
            <person name="O'Donnell K."/>
            <person name="Stajich J.E."/>
            <person name="Bonito G."/>
        </authorList>
    </citation>
    <scope>NUCLEOTIDE SEQUENCE</scope>
    <source>
        <strain evidence="2">REB-010B</strain>
    </source>
</reference>
<dbReference type="AlphaFoldDB" id="A0A9P6R3A8"/>
<name>A0A9P6R3A8_9FUNG</name>
<dbReference type="EMBL" id="JAAAIP010001107">
    <property type="protein sequence ID" value="KAG0310266.1"/>
    <property type="molecule type" value="Genomic_DNA"/>
</dbReference>
<feature type="compositionally biased region" description="Polar residues" evidence="1">
    <location>
        <begin position="45"/>
        <end position="61"/>
    </location>
</feature>
<organism evidence="2 3">
    <name type="scientific">Dissophora globulifera</name>
    <dbReference type="NCBI Taxonomy" id="979702"/>
    <lineage>
        <taxon>Eukaryota</taxon>
        <taxon>Fungi</taxon>
        <taxon>Fungi incertae sedis</taxon>
        <taxon>Mucoromycota</taxon>
        <taxon>Mortierellomycotina</taxon>
        <taxon>Mortierellomycetes</taxon>
        <taxon>Mortierellales</taxon>
        <taxon>Mortierellaceae</taxon>
        <taxon>Dissophora</taxon>
    </lineage>
</organism>
<dbReference type="Proteomes" id="UP000738325">
    <property type="component" value="Unassembled WGS sequence"/>
</dbReference>
<feature type="region of interest" description="Disordered" evidence="1">
    <location>
        <begin position="16"/>
        <end position="61"/>
    </location>
</feature>